<dbReference type="InterPro" id="IPR001031">
    <property type="entry name" value="Thioesterase"/>
</dbReference>
<organism evidence="2 3">
    <name type="scientific">Nonomuraea rubra</name>
    <dbReference type="NCBI Taxonomy" id="46180"/>
    <lineage>
        <taxon>Bacteria</taxon>
        <taxon>Bacillati</taxon>
        <taxon>Actinomycetota</taxon>
        <taxon>Actinomycetes</taxon>
        <taxon>Streptosporangiales</taxon>
        <taxon>Streptosporangiaceae</taxon>
        <taxon>Nonomuraea</taxon>
    </lineage>
</organism>
<gene>
    <name evidence="2" type="ORF">HD593_004585</name>
</gene>
<sequence>MTGGQAAVLPDTEVLLPLRTTGAGVPLFCVHPLSGLGWCYAGLLPYLGRRPVYCLQARRPPACDLPAMVAGHLASIREVQPDGPYQLMGWSAGGSIAHAVACGLQREGADVGFLALLDSFPSTGEHPPPADPARDRLDLARTIASDLGARHHPGGPEDEAAPVLRRLARDRGLSERLLSELVETALATRAAVRRALPGTFRGDVLHLEAARESRGTLTPHAWARHIDGRLDVRRVDCRHVDMMRPGPLSVIGPVLAAELAGRNAGAAG</sequence>
<dbReference type="SUPFAM" id="SSF53474">
    <property type="entry name" value="alpha/beta-Hydrolases"/>
    <property type="match status" value="1"/>
</dbReference>
<proteinExistence type="predicted"/>
<protein>
    <submittedName>
        <fullName evidence="2">Thioesterase domain-containing protein</fullName>
    </submittedName>
</protein>
<evidence type="ECO:0000313" key="2">
    <source>
        <dbReference type="EMBL" id="MBB6549790.1"/>
    </source>
</evidence>
<reference evidence="2 3" key="1">
    <citation type="submission" date="2020-08" db="EMBL/GenBank/DDBJ databases">
        <title>Sequencing the genomes of 1000 actinobacteria strains.</title>
        <authorList>
            <person name="Klenk H.-P."/>
        </authorList>
    </citation>
    <scope>NUCLEOTIDE SEQUENCE [LARGE SCALE GENOMIC DNA]</scope>
    <source>
        <strain evidence="2 3">DSM 43768</strain>
    </source>
</reference>
<dbReference type="InterPro" id="IPR020802">
    <property type="entry name" value="TesA-like"/>
</dbReference>
<dbReference type="InterPro" id="IPR029058">
    <property type="entry name" value="AB_hydrolase_fold"/>
</dbReference>
<evidence type="ECO:0000313" key="3">
    <source>
        <dbReference type="Proteomes" id="UP000565579"/>
    </source>
</evidence>
<name>A0A7X0NUF2_9ACTN</name>
<comment type="caution">
    <text evidence="2">The sequence shown here is derived from an EMBL/GenBank/DDBJ whole genome shotgun (WGS) entry which is preliminary data.</text>
</comment>
<evidence type="ECO:0000259" key="1">
    <source>
        <dbReference type="SMART" id="SM00824"/>
    </source>
</evidence>
<dbReference type="EMBL" id="JACHMI010000001">
    <property type="protein sequence ID" value="MBB6549790.1"/>
    <property type="molecule type" value="Genomic_DNA"/>
</dbReference>
<dbReference type="RefSeq" id="WP_185104164.1">
    <property type="nucleotide sequence ID" value="NZ_BAAAXY010000228.1"/>
</dbReference>
<keyword evidence="3" id="KW-1185">Reference proteome</keyword>
<dbReference type="Proteomes" id="UP000565579">
    <property type="component" value="Unassembled WGS sequence"/>
</dbReference>
<dbReference type="SMART" id="SM00824">
    <property type="entry name" value="PKS_TE"/>
    <property type="match status" value="1"/>
</dbReference>
<dbReference type="Gene3D" id="3.40.50.1820">
    <property type="entry name" value="alpha/beta hydrolase"/>
    <property type="match status" value="1"/>
</dbReference>
<accession>A0A7X0NUF2</accession>
<dbReference type="AlphaFoldDB" id="A0A7X0NUF2"/>
<feature type="domain" description="Thioesterase TesA-like" evidence="1">
    <location>
        <begin position="28"/>
        <end position="255"/>
    </location>
</feature>
<dbReference type="Pfam" id="PF00975">
    <property type="entry name" value="Thioesterase"/>
    <property type="match status" value="1"/>
</dbReference>